<keyword evidence="6" id="KW-0479">Metal-binding</keyword>
<comment type="similarity">
    <text evidence="4">Belongs to the SMC family. RAD50 subfamily.</text>
</comment>
<comment type="subcellular location">
    <subcellularLocation>
        <location evidence="3">Chromosome</location>
    </subcellularLocation>
    <subcellularLocation>
        <location evidence="2">Nucleus</location>
    </subcellularLocation>
</comment>
<dbReference type="VEuPathDB" id="TriTrypDB:BSAL_09930"/>
<dbReference type="GO" id="GO:0043047">
    <property type="term" value="F:single-stranded telomeric DNA binding"/>
    <property type="evidence" value="ECO:0007669"/>
    <property type="project" value="TreeGrafter"/>
</dbReference>
<feature type="coiled-coil region" evidence="10">
    <location>
        <begin position="194"/>
        <end position="238"/>
    </location>
</feature>
<dbReference type="GO" id="GO:0007004">
    <property type="term" value="P:telomere maintenance via telomerase"/>
    <property type="evidence" value="ECO:0007669"/>
    <property type="project" value="TreeGrafter"/>
</dbReference>
<evidence type="ECO:0000256" key="5">
    <source>
        <dbReference type="ARBA" id="ARBA00022454"/>
    </source>
</evidence>
<accession>A0A0S4JAY7</accession>
<feature type="coiled-coil region" evidence="10">
    <location>
        <begin position="1033"/>
        <end position="1109"/>
    </location>
</feature>
<feature type="coiled-coil region" evidence="10">
    <location>
        <begin position="311"/>
        <end position="359"/>
    </location>
</feature>
<protein>
    <submittedName>
        <fullName evidence="12">RAD50 DNA repair protein, putative</fullName>
    </submittedName>
</protein>
<keyword evidence="5" id="KW-0158">Chromosome</keyword>
<evidence type="ECO:0000259" key="11">
    <source>
        <dbReference type="Pfam" id="PF13476"/>
    </source>
</evidence>
<sequence>MSSVEELEISGIRSFDPSSRESVIFFKPLTVILGNNGAGKTTIIESLLNATAGKFPPGCGTERASFVYDPKVIGDSTVKAQVRLKFTARDGNLCRVIRSYEVSSASRKNDKPKFCSLDTVISQKDEKNGVFAHANFGSTEADFRMRELLGVSSAVLEHVIFCHQEDCNWPLGSASDVKPIFDAIFAATRYVAALENLKENHKRMGKELKEYERTLVELRQHKDQASELRDTIKRREEGVRIIEMRNRGMEPQVQDLRTATAALDSMKSTVDRLTVEAAQVEGRILEKMIQTKRTNPGAPTKQSLPELLEMRQNFHSHMDRLEGEVKKMEATIGVMDGSRRQQEIQEHEWRSKVSELERDARDHRDVCARIREVTSTLTEEFVIGEGQMDEAALARLSALAKENHLASAQALDKEVALNAAKEGTLESDISDVLRTLDADSKEREMKEKQVQLLQSRIAEAEEELRARPTSHSSQTEKECAALQSRLEAAISIRQQGTEYALETSLADQLENGNREIANLRVKISERKRLCAQEAKIPFLRERISKQERWTCEQVQLIAPELSKLGRPIENPSASTVCLAVERFRDQKVETQKAMEREVLQLEHEILALSRNERLQQETLAGYYVELQRLKAQFAAVAGADAKLEDYEAELASAEEKHLKCCRHLSSIESMARCYEGFVATAKSEMQCVVCKRGLNDSALSDFIKLNEDRQKTTPEQVERARRDMKAAHDRVQKLKSASAVAKEVNRIQLAADDEAVTLRRTQSDLATKRALLGDATNKRHSVESQVSAAQQLFEVASRVNIATGETARLKDELAAAEQVEKSDESLPLEELEAIYDNLMQAQQIHSNQLQELQRRKTGGGDEYAIQLELTKRRGDLLEMRANEKQNLALRAAISTLLQEVDDHRNRLREISSRKNELQAKVDAARTNLQRQKASWQVTFQELTDARNRFEQQYLELDRLIPVALRFFHKKTGDALGRAKESQKAAELSCNQVAIDIAALRAEISKNQAVLSDQHRQFANLNNHIQFMELQKSLEEDRKLLVTVTDELAKLKQDPLRGLSHLVGQLSGSESMQAIRDTLQEKINELERVRAQSEGNAEAIRAEVAEMQHKLSGERFHTIDDRYSSIFIKLQTLELAIGDIDKYYKALDKAVQSYHQDKILQVNSIISELWRAIYRGSDIDTIELKSEVEGVAATASGTSKRNYNYRVVMKRGNNEIDMRAKCSAGQKVLACVVIRVALSEAFSTDCGVLALDEPTTNLDEDNARSLAEALRDLIAARRNAKGFQLVVITHDEQFVRALGSQSSVERFYFVHKDREGAFSKIEERSFEQLFA</sequence>
<organism evidence="12 13">
    <name type="scientific">Bodo saltans</name>
    <name type="common">Flagellated protozoan</name>
    <dbReference type="NCBI Taxonomy" id="75058"/>
    <lineage>
        <taxon>Eukaryota</taxon>
        <taxon>Discoba</taxon>
        <taxon>Euglenozoa</taxon>
        <taxon>Kinetoplastea</taxon>
        <taxon>Metakinetoplastina</taxon>
        <taxon>Eubodonida</taxon>
        <taxon>Bodonidae</taxon>
        <taxon>Bodo</taxon>
    </lineage>
</organism>
<dbReference type="EMBL" id="CYKH01001509">
    <property type="protein sequence ID" value="CUG87410.1"/>
    <property type="molecule type" value="Genomic_DNA"/>
</dbReference>
<evidence type="ECO:0000256" key="3">
    <source>
        <dbReference type="ARBA" id="ARBA00004286"/>
    </source>
</evidence>
<dbReference type="Proteomes" id="UP000051952">
    <property type="component" value="Unassembled WGS sequence"/>
</dbReference>
<name>A0A0S4JAY7_BODSA</name>
<feature type="coiled-coil region" evidence="10">
    <location>
        <begin position="893"/>
        <end position="934"/>
    </location>
</feature>
<evidence type="ECO:0000256" key="7">
    <source>
        <dbReference type="ARBA" id="ARBA00022833"/>
    </source>
</evidence>
<dbReference type="GO" id="GO:0016887">
    <property type="term" value="F:ATP hydrolysis activity"/>
    <property type="evidence" value="ECO:0007669"/>
    <property type="project" value="InterPro"/>
</dbReference>
<comment type="catalytic activity">
    <reaction evidence="9">
        <text>ATP + H2O = ADP + phosphate + H(+)</text>
        <dbReference type="Rhea" id="RHEA:13065"/>
        <dbReference type="ChEBI" id="CHEBI:15377"/>
        <dbReference type="ChEBI" id="CHEBI:15378"/>
        <dbReference type="ChEBI" id="CHEBI:30616"/>
        <dbReference type="ChEBI" id="CHEBI:43474"/>
        <dbReference type="ChEBI" id="CHEBI:456216"/>
    </reaction>
</comment>
<dbReference type="InterPro" id="IPR038729">
    <property type="entry name" value="Rad50/SbcC_AAA"/>
</dbReference>
<gene>
    <name evidence="12" type="ORF">BSAL_09930</name>
</gene>
<evidence type="ECO:0000256" key="10">
    <source>
        <dbReference type="SAM" id="Coils"/>
    </source>
</evidence>
<evidence type="ECO:0000256" key="2">
    <source>
        <dbReference type="ARBA" id="ARBA00004123"/>
    </source>
</evidence>
<dbReference type="Pfam" id="PF13476">
    <property type="entry name" value="AAA_23"/>
    <property type="match status" value="1"/>
</dbReference>
<evidence type="ECO:0000256" key="1">
    <source>
        <dbReference type="ARBA" id="ARBA00001947"/>
    </source>
</evidence>
<dbReference type="OMA" id="FSDYYYR"/>
<comment type="cofactor">
    <cofactor evidence="1">
        <name>Zn(2+)</name>
        <dbReference type="ChEBI" id="CHEBI:29105"/>
    </cofactor>
</comment>
<dbReference type="OrthoDB" id="18797at2759"/>
<dbReference type="GO" id="GO:0070192">
    <property type="term" value="P:chromosome organization involved in meiotic cell cycle"/>
    <property type="evidence" value="ECO:0007669"/>
    <property type="project" value="TreeGrafter"/>
</dbReference>
<proteinExistence type="inferred from homology"/>
<dbReference type="InterPro" id="IPR027417">
    <property type="entry name" value="P-loop_NTPase"/>
</dbReference>
<dbReference type="GO" id="GO:0000794">
    <property type="term" value="C:condensed nuclear chromosome"/>
    <property type="evidence" value="ECO:0007669"/>
    <property type="project" value="TreeGrafter"/>
</dbReference>
<dbReference type="GO" id="GO:0046872">
    <property type="term" value="F:metal ion binding"/>
    <property type="evidence" value="ECO:0007669"/>
    <property type="project" value="UniProtKB-KW"/>
</dbReference>
<dbReference type="GO" id="GO:0003691">
    <property type="term" value="F:double-stranded telomeric DNA binding"/>
    <property type="evidence" value="ECO:0007669"/>
    <property type="project" value="TreeGrafter"/>
</dbReference>
<evidence type="ECO:0000256" key="6">
    <source>
        <dbReference type="ARBA" id="ARBA00022723"/>
    </source>
</evidence>
<evidence type="ECO:0000256" key="8">
    <source>
        <dbReference type="ARBA" id="ARBA00023242"/>
    </source>
</evidence>
<dbReference type="Gene3D" id="3.40.50.300">
    <property type="entry name" value="P-loop containing nucleotide triphosphate hydrolases"/>
    <property type="match status" value="2"/>
</dbReference>
<dbReference type="SUPFAM" id="SSF52540">
    <property type="entry name" value="P-loop containing nucleoside triphosphate hydrolases"/>
    <property type="match status" value="1"/>
</dbReference>
<keyword evidence="10" id="KW-0175">Coiled coil</keyword>
<evidence type="ECO:0000313" key="13">
    <source>
        <dbReference type="Proteomes" id="UP000051952"/>
    </source>
</evidence>
<dbReference type="GO" id="GO:0030870">
    <property type="term" value="C:Mre11 complex"/>
    <property type="evidence" value="ECO:0007669"/>
    <property type="project" value="TreeGrafter"/>
</dbReference>
<evidence type="ECO:0000256" key="9">
    <source>
        <dbReference type="ARBA" id="ARBA00049360"/>
    </source>
</evidence>
<dbReference type="GO" id="GO:0000722">
    <property type="term" value="P:telomere maintenance via recombination"/>
    <property type="evidence" value="ECO:0007669"/>
    <property type="project" value="TreeGrafter"/>
</dbReference>
<evidence type="ECO:0000313" key="12">
    <source>
        <dbReference type="EMBL" id="CUG87410.1"/>
    </source>
</evidence>
<reference evidence="13" key="1">
    <citation type="submission" date="2015-09" db="EMBL/GenBank/DDBJ databases">
        <authorList>
            <consortium name="Pathogen Informatics"/>
        </authorList>
    </citation>
    <scope>NUCLEOTIDE SEQUENCE [LARGE SCALE GENOMIC DNA]</scope>
    <source>
        <strain evidence="13">Lake Konstanz</strain>
    </source>
</reference>
<feature type="coiled-coil region" evidence="10">
    <location>
        <begin position="584"/>
        <end position="611"/>
    </location>
</feature>
<keyword evidence="13" id="KW-1185">Reference proteome</keyword>
<dbReference type="GO" id="GO:0006302">
    <property type="term" value="P:double-strand break repair"/>
    <property type="evidence" value="ECO:0007669"/>
    <property type="project" value="InterPro"/>
</dbReference>
<keyword evidence="8" id="KW-0539">Nucleus</keyword>
<feature type="domain" description="Rad50/SbcC-type AAA" evidence="11">
    <location>
        <begin position="6"/>
        <end position="237"/>
    </location>
</feature>
<dbReference type="GO" id="GO:0051880">
    <property type="term" value="F:G-quadruplex DNA binding"/>
    <property type="evidence" value="ECO:0007669"/>
    <property type="project" value="TreeGrafter"/>
</dbReference>
<dbReference type="PANTHER" id="PTHR18867">
    <property type="entry name" value="RAD50"/>
    <property type="match status" value="1"/>
</dbReference>
<dbReference type="PANTHER" id="PTHR18867:SF12">
    <property type="entry name" value="DNA REPAIR PROTEIN RAD50"/>
    <property type="match status" value="1"/>
</dbReference>
<dbReference type="Pfam" id="PF13558">
    <property type="entry name" value="SbcC_Walker_B"/>
    <property type="match status" value="1"/>
</dbReference>
<feature type="coiled-coil region" evidence="10">
    <location>
        <begin position="828"/>
        <end position="855"/>
    </location>
</feature>
<keyword evidence="7" id="KW-0862">Zinc</keyword>
<evidence type="ECO:0000256" key="4">
    <source>
        <dbReference type="ARBA" id="ARBA00009439"/>
    </source>
</evidence>